<gene>
    <name evidence="1" type="primary">Nfu_g_1_012228</name>
</gene>
<organism evidence="1">
    <name type="scientific">Nothobranchius kuhntae</name>
    <name type="common">Beira killifish</name>
    <dbReference type="NCBI Taxonomy" id="321403"/>
    <lineage>
        <taxon>Eukaryota</taxon>
        <taxon>Metazoa</taxon>
        <taxon>Chordata</taxon>
        <taxon>Craniata</taxon>
        <taxon>Vertebrata</taxon>
        <taxon>Euteleostomi</taxon>
        <taxon>Actinopterygii</taxon>
        <taxon>Neopterygii</taxon>
        <taxon>Teleostei</taxon>
        <taxon>Neoteleostei</taxon>
        <taxon>Acanthomorphata</taxon>
        <taxon>Ovalentaria</taxon>
        <taxon>Atherinomorphae</taxon>
        <taxon>Cyprinodontiformes</taxon>
        <taxon>Nothobranchiidae</taxon>
        <taxon>Nothobranchius</taxon>
    </lineage>
</organism>
<name>A0A1A8J322_NOTKU</name>
<proteinExistence type="predicted"/>
<accession>A0A1A8J322</accession>
<feature type="non-terminal residue" evidence="1">
    <location>
        <position position="1"/>
    </location>
</feature>
<protein>
    <submittedName>
        <fullName evidence="1">Uncharacterized protein</fullName>
    </submittedName>
</protein>
<reference evidence="1" key="1">
    <citation type="submission" date="2016-05" db="EMBL/GenBank/DDBJ databases">
        <authorList>
            <person name="Lavstsen T."/>
            <person name="Jespersen J.S."/>
        </authorList>
    </citation>
    <scope>NUCLEOTIDE SEQUENCE</scope>
    <source>
        <tissue evidence="1">Brain</tissue>
    </source>
</reference>
<reference evidence="1" key="2">
    <citation type="submission" date="2016-06" db="EMBL/GenBank/DDBJ databases">
        <title>The genome of a short-lived fish provides insights into sex chromosome evolution and the genetic control of aging.</title>
        <authorList>
            <person name="Reichwald K."/>
            <person name="Felder M."/>
            <person name="Petzold A."/>
            <person name="Koch P."/>
            <person name="Groth M."/>
            <person name="Platzer M."/>
        </authorList>
    </citation>
    <scope>NUCLEOTIDE SEQUENCE</scope>
    <source>
        <tissue evidence="1">Brain</tissue>
    </source>
</reference>
<dbReference type="EMBL" id="HAED01016683">
    <property type="protein sequence ID" value="SBR03128.1"/>
    <property type="molecule type" value="Transcribed_RNA"/>
</dbReference>
<sequence>VEHRGLPRAPQARTLSKIWTLHHEAGTRQDSIKAHKPG</sequence>
<evidence type="ECO:0000313" key="1">
    <source>
        <dbReference type="EMBL" id="SBR03128.1"/>
    </source>
</evidence>
<dbReference type="AlphaFoldDB" id="A0A1A8J322"/>